<accession>A0ACB8GFQ2</accession>
<comment type="caution">
    <text evidence="1">The sequence shown here is derived from an EMBL/GenBank/DDBJ whole genome shotgun (WGS) entry which is preliminary data.</text>
</comment>
<protein>
    <submittedName>
        <fullName evidence="1">Uncharacterized protein</fullName>
    </submittedName>
</protein>
<proteinExistence type="predicted"/>
<dbReference type="EMBL" id="CM037614">
    <property type="protein sequence ID" value="KAH8017955.1"/>
    <property type="molecule type" value="Genomic_DNA"/>
</dbReference>
<name>A0ACB8GFQ2_9SAUR</name>
<evidence type="ECO:0000313" key="2">
    <source>
        <dbReference type="Proteomes" id="UP000827872"/>
    </source>
</evidence>
<evidence type="ECO:0000313" key="1">
    <source>
        <dbReference type="EMBL" id="KAH8017955.1"/>
    </source>
</evidence>
<reference evidence="1" key="1">
    <citation type="submission" date="2021-08" db="EMBL/GenBank/DDBJ databases">
        <title>The first chromosome-level gecko genome reveals the dynamic sex chromosomes of Neotropical dwarf geckos (Sphaerodactylidae: Sphaerodactylus).</title>
        <authorList>
            <person name="Pinto B.J."/>
            <person name="Keating S.E."/>
            <person name="Gamble T."/>
        </authorList>
    </citation>
    <scope>NUCLEOTIDE SEQUENCE</scope>
    <source>
        <strain evidence="1">TG3544</strain>
    </source>
</reference>
<sequence>MGRSFRLRTQKEGPTTKSRGEVCGQVPAAARNDKAGKFDEQLEQFLVNDSEPSWDPQSLPVYLPEALVSMPQIIPPVAKTSVARSPEDDTQVLKDTDTSLAHRLNYLKRLLRANHEEEVACGLHLSTVLDMPNA</sequence>
<organism evidence="1 2">
    <name type="scientific">Sphaerodactylus townsendi</name>
    <dbReference type="NCBI Taxonomy" id="933632"/>
    <lineage>
        <taxon>Eukaryota</taxon>
        <taxon>Metazoa</taxon>
        <taxon>Chordata</taxon>
        <taxon>Craniata</taxon>
        <taxon>Vertebrata</taxon>
        <taxon>Euteleostomi</taxon>
        <taxon>Lepidosauria</taxon>
        <taxon>Squamata</taxon>
        <taxon>Bifurcata</taxon>
        <taxon>Gekkota</taxon>
        <taxon>Sphaerodactylidae</taxon>
        <taxon>Sphaerodactylus</taxon>
    </lineage>
</organism>
<keyword evidence="2" id="KW-1185">Reference proteome</keyword>
<gene>
    <name evidence="1" type="ORF">K3G42_033343</name>
</gene>
<dbReference type="Proteomes" id="UP000827872">
    <property type="component" value="Linkage Group LG01"/>
</dbReference>